<dbReference type="Pfam" id="PF02985">
    <property type="entry name" value="HEAT"/>
    <property type="match status" value="1"/>
</dbReference>
<dbReference type="InParanoid" id="D1Z191"/>
<dbReference type="InterPro" id="IPR011989">
    <property type="entry name" value="ARM-like"/>
</dbReference>
<proteinExistence type="predicted"/>
<dbReference type="Proteomes" id="UP000001882">
    <property type="component" value="Chromosome"/>
</dbReference>
<reference evidence="3" key="3">
    <citation type="journal article" date="2011" name="PLoS ONE">
        <title>Genome sequence of a mesophilic hydrogenotrophic methanogen Methanocella paludicola, the first cultivated representative of the order Methanocellales.</title>
        <authorList>
            <person name="Sakai S."/>
            <person name="Takaki Y."/>
            <person name="Shimamura S."/>
            <person name="Sekine M."/>
            <person name="Tajima T."/>
            <person name="Kosugi H."/>
            <person name="Ichikawa N."/>
            <person name="Tasumi E."/>
            <person name="Hiraki A.T."/>
            <person name="Shimizu A."/>
            <person name="Kato Y."/>
            <person name="Nishiko R."/>
            <person name="Mori K."/>
            <person name="Fujita N."/>
            <person name="Imachi H."/>
            <person name="Takai K."/>
        </authorList>
    </citation>
    <scope>NUCLEOTIDE SEQUENCE [LARGE SCALE GENOMIC DNA]</scope>
    <source>
        <strain evidence="3">DSM 17711 / JCM 13418 / NBRC 101707 / SANAE</strain>
    </source>
</reference>
<dbReference type="eggNOG" id="arCOG02967">
    <property type="taxonomic scope" value="Archaea"/>
</dbReference>
<name>D1Z191_METPS</name>
<evidence type="ECO:0008006" key="4">
    <source>
        <dbReference type="Google" id="ProtNLM"/>
    </source>
</evidence>
<evidence type="ECO:0000256" key="1">
    <source>
        <dbReference type="ARBA" id="ARBA00022737"/>
    </source>
</evidence>
<dbReference type="InterPro" id="IPR004155">
    <property type="entry name" value="PBS_lyase_HEAT"/>
</dbReference>
<evidence type="ECO:0000313" key="2">
    <source>
        <dbReference type="EMBL" id="BAI62463.1"/>
    </source>
</evidence>
<dbReference type="Pfam" id="PF13646">
    <property type="entry name" value="HEAT_2"/>
    <property type="match status" value="1"/>
</dbReference>
<dbReference type="AlphaFoldDB" id="D1Z191"/>
<evidence type="ECO:0000313" key="3">
    <source>
        <dbReference type="Proteomes" id="UP000001882"/>
    </source>
</evidence>
<dbReference type="KEGG" id="mpd:MCP_2391"/>
<reference evidence="2 3" key="1">
    <citation type="journal article" date="2007" name="Appl. Environ. Microbiol.">
        <title>Isolation of key methanogens for global methane emission from rice paddy fields: a novel isolate affiliated with the clone cluster rice cluster I.</title>
        <authorList>
            <person name="Sakai S."/>
            <person name="Imachi H."/>
            <person name="Sekiguchi Y."/>
            <person name="Ohashi A."/>
            <person name="Harada H."/>
            <person name="Kamagata Y."/>
        </authorList>
    </citation>
    <scope>NUCLEOTIDE SEQUENCE [LARGE SCALE GENOMIC DNA]</scope>
    <source>
        <strain evidence="3">DSM 17711 / JCM 13418 / NBRC 101707 / SANAE</strain>
    </source>
</reference>
<accession>D1Z191</accession>
<reference evidence="2 3" key="2">
    <citation type="journal article" date="2008" name="Int. J. Syst. Evol. Microbiol.">
        <title>Methanocella paludicola gen. nov., sp. nov., a methane-producing archaeon, the first isolate of the lineage 'Rice Cluster I', and proposal of the new archaeal order Methanocellales ord. nov.</title>
        <authorList>
            <person name="Sakai S."/>
            <person name="Imachi H."/>
            <person name="Hanada S."/>
            <person name="Ohashi A."/>
            <person name="Harada H."/>
            <person name="Kamagata Y."/>
        </authorList>
    </citation>
    <scope>NUCLEOTIDE SEQUENCE [LARGE SCALE GENOMIC DNA]</scope>
    <source>
        <strain evidence="3">DSM 17711 / JCM 13418 / NBRC 101707 / SANAE</strain>
    </source>
</reference>
<protein>
    <recommendedName>
        <fullName evidence="4">HEAT repeat domain-containing protein</fullName>
    </recommendedName>
</protein>
<dbReference type="STRING" id="304371.MCP_2391"/>
<dbReference type="PANTHER" id="PTHR12697:SF5">
    <property type="entry name" value="DEOXYHYPUSINE HYDROXYLASE"/>
    <property type="match status" value="1"/>
</dbReference>
<dbReference type="GO" id="GO:0016491">
    <property type="term" value="F:oxidoreductase activity"/>
    <property type="evidence" value="ECO:0007669"/>
    <property type="project" value="TreeGrafter"/>
</dbReference>
<gene>
    <name evidence="2" type="ordered locus">MCP_2391</name>
</gene>
<dbReference type="PANTHER" id="PTHR12697">
    <property type="entry name" value="PBS LYASE HEAT-LIKE PROTEIN"/>
    <property type="match status" value="1"/>
</dbReference>
<dbReference type="Gene3D" id="1.25.10.10">
    <property type="entry name" value="Leucine-rich Repeat Variant"/>
    <property type="match status" value="1"/>
</dbReference>
<keyword evidence="1" id="KW-0677">Repeat</keyword>
<sequence>MYKWPLMYNCRRVLNKKDRLQKEVKEMDMNDWLEDSNNENKELKLVAIEMLGLTGDVNVIEPLAGHLRTGDEEVRASAAEALGMLNDPRAAAFLAGALEDCCPDVRKCAACALGKIKDPGSAPALEKALKDPDFNVRWRAAEALTSMGIKTFK</sequence>
<dbReference type="SUPFAM" id="SSF48371">
    <property type="entry name" value="ARM repeat"/>
    <property type="match status" value="1"/>
</dbReference>
<organism evidence="2 3">
    <name type="scientific">Methanocella paludicola (strain DSM 17711 / JCM 13418 / NBRC 101707 / SANAE)</name>
    <dbReference type="NCBI Taxonomy" id="304371"/>
    <lineage>
        <taxon>Archaea</taxon>
        <taxon>Methanobacteriati</taxon>
        <taxon>Methanobacteriota</taxon>
        <taxon>Stenosarchaea group</taxon>
        <taxon>Methanomicrobia</taxon>
        <taxon>Methanocellales</taxon>
        <taxon>Methanocellaceae</taxon>
        <taxon>Methanocella</taxon>
    </lineage>
</organism>
<dbReference type="EMBL" id="AP011532">
    <property type="protein sequence ID" value="BAI62463.1"/>
    <property type="molecule type" value="Genomic_DNA"/>
</dbReference>
<dbReference type="InterPro" id="IPR000357">
    <property type="entry name" value="HEAT"/>
</dbReference>
<dbReference type="InterPro" id="IPR016024">
    <property type="entry name" value="ARM-type_fold"/>
</dbReference>
<dbReference type="SMART" id="SM00567">
    <property type="entry name" value="EZ_HEAT"/>
    <property type="match status" value="2"/>
</dbReference>
<keyword evidence="3" id="KW-1185">Reference proteome</keyword>